<sequence>MFPMAALLTICLLLSLLADNTDGAGPEMDDMNLGLGRRLRFRNPSTSRLWRITEPMKNDFDENAPELVGGLRYLTLGGPSTFGRGLGEKRTSEAYPYLLSSEGTIGQERVRNVAQSQYETGDLAFASLCTQSLVEGESARERAKEGSSLESEIDSHLDSSSWSSSSVAYDVITLEYTKDGTSDVASAAYTSSMNLLTRRLRKRYPLSTIVVVQLWSPLDLVYYDPVANRNVSFAEWRNRKEQNNQQYQDKNRLKMKKQKKLSVEAMKEHVWTFRDLSPAEQQRSNDLENMVVIEEGEIYRMSRPRNINDSLDIIMDWFLEEEIKAEDEDNTSLSLHYTLSRRGHSVVAAGLRDVLALSAVPRTRQNDSGAFQVQSAPRQYLGSWGSGDSCQLWYRTGKDRIPDSLEYSIGLKSEEFYPKQYALEVVSSKGGTLTVYNHFDEDRIVYLTYLTTSARAAANKVYPKTKVSMVKEPMQTGHTTIVLDPAHDDNSDVMHRTRTSAVGLVKARSKGILEFTPLEEYTVHHFRIVGISFLTKEKTPHDVPFEFAISPRKLLISKSDDAIANEDMEGEE</sequence>
<dbReference type="Proteomes" id="UP000291116">
    <property type="component" value="Unassembled WGS sequence"/>
</dbReference>
<protein>
    <recommendedName>
        <fullName evidence="4">Glycosyl hydrolase family 38 C-terminal domain-containing protein</fullName>
    </recommendedName>
</protein>
<name>A0A448ZFE0_9STRA</name>
<keyword evidence="3" id="KW-1185">Reference proteome</keyword>
<reference evidence="2 3" key="1">
    <citation type="submission" date="2019-01" db="EMBL/GenBank/DDBJ databases">
        <authorList>
            <person name="Ferrante I. M."/>
        </authorList>
    </citation>
    <scope>NUCLEOTIDE SEQUENCE [LARGE SCALE GENOMIC DNA]</scope>
    <source>
        <strain evidence="2 3">B856</strain>
    </source>
</reference>
<proteinExistence type="predicted"/>
<feature type="chain" id="PRO_5018997721" description="Glycosyl hydrolase family 38 C-terminal domain-containing protein" evidence="1">
    <location>
        <begin position="24"/>
        <end position="572"/>
    </location>
</feature>
<dbReference type="OrthoDB" id="47451at2759"/>
<dbReference type="AlphaFoldDB" id="A0A448ZFE0"/>
<evidence type="ECO:0008006" key="4">
    <source>
        <dbReference type="Google" id="ProtNLM"/>
    </source>
</evidence>
<feature type="signal peptide" evidence="1">
    <location>
        <begin position="1"/>
        <end position="23"/>
    </location>
</feature>
<evidence type="ECO:0000313" key="2">
    <source>
        <dbReference type="EMBL" id="VEU40701.1"/>
    </source>
</evidence>
<accession>A0A448ZFE0</accession>
<organism evidence="2 3">
    <name type="scientific">Pseudo-nitzschia multistriata</name>
    <dbReference type="NCBI Taxonomy" id="183589"/>
    <lineage>
        <taxon>Eukaryota</taxon>
        <taxon>Sar</taxon>
        <taxon>Stramenopiles</taxon>
        <taxon>Ochrophyta</taxon>
        <taxon>Bacillariophyta</taxon>
        <taxon>Bacillariophyceae</taxon>
        <taxon>Bacillariophycidae</taxon>
        <taxon>Bacillariales</taxon>
        <taxon>Bacillariaceae</taxon>
        <taxon>Pseudo-nitzschia</taxon>
    </lineage>
</organism>
<gene>
    <name evidence="2" type="ORF">PSNMU_V1.4_AUG-EV-PASAV3_0075960</name>
</gene>
<dbReference type="EMBL" id="CAACVS010000300">
    <property type="protein sequence ID" value="VEU40701.1"/>
    <property type="molecule type" value="Genomic_DNA"/>
</dbReference>
<evidence type="ECO:0000256" key="1">
    <source>
        <dbReference type="SAM" id="SignalP"/>
    </source>
</evidence>
<evidence type="ECO:0000313" key="3">
    <source>
        <dbReference type="Proteomes" id="UP000291116"/>
    </source>
</evidence>
<keyword evidence="1" id="KW-0732">Signal</keyword>